<keyword evidence="1" id="KW-0732">Signal</keyword>
<dbReference type="EMBL" id="HACG01023140">
    <property type="protein sequence ID" value="CEK70005.1"/>
    <property type="molecule type" value="Transcribed_RNA"/>
</dbReference>
<evidence type="ECO:0000256" key="1">
    <source>
        <dbReference type="SAM" id="SignalP"/>
    </source>
</evidence>
<feature type="signal peptide" evidence="1">
    <location>
        <begin position="1"/>
        <end position="18"/>
    </location>
</feature>
<feature type="chain" id="PRO_5002127091" evidence="1">
    <location>
        <begin position="19"/>
        <end position="70"/>
    </location>
</feature>
<gene>
    <name evidence="2" type="primary">ORF72439</name>
</gene>
<proteinExistence type="predicted"/>
<name>A0A0B6ZQL6_9EUPU</name>
<reference evidence="2" key="1">
    <citation type="submission" date="2014-12" db="EMBL/GenBank/DDBJ databases">
        <title>Insight into the proteome of Arion vulgaris.</title>
        <authorList>
            <person name="Aradska J."/>
            <person name="Bulat T."/>
            <person name="Smidak R."/>
            <person name="Sarate P."/>
            <person name="Gangsoo J."/>
            <person name="Sialana F."/>
            <person name="Bilban M."/>
            <person name="Lubec G."/>
        </authorList>
    </citation>
    <scope>NUCLEOTIDE SEQUENCE</scope>
    <source>
        <tissue evidence="2">Skin</tissue>
    </source>
</reference>
<evidence type="ECO:0000313" key="2">
    <source>
        <dbReference type="EMBL" id="CEK70005.1"/>
    </source>
</evidence>
<sequence>MVWSHLLLSMLLFSRAYSERLRRAEIDKVAEISEEVWADNSQCFFCARTRRHKWNEHADRLAGIATLESR</sequence>
<protein>
    <submittedName>
        <fullName evidence="2">Uncharacterized protein</fullName>
    </submittedName>
</protein>
<accession>A0A0B6ZQL6</accession>
<dbReference type="AlphaFoldDB" id="A0A0B6ZQL6"/>
<organism evidence="2">
    <name type="scientific">Arion vulgaris</name>
    <dbReference type="NCBI Taxonomy" id="1028688"/>
    <lineage>
        <taxon>Eukaryota</taxon>
        <taxon>Metazoa</taxon>
        <taxon>Spiralia</taxon>
        <taxon>Lophotrochozoa</taxon>
        <taxon>Mollusca</taxon>
        <taxon>Gastropoda</taxon>
        <taxon>Heterobranchia</taxon>
        <taxon>Euthyneura</taxon>
        <taxon>Panpulmonata</taxon>
        <taxon>Eupulmonata</taxon>
        <taxon>Stylommatophora</taxon>
        <taxon>Helicina</taxon>
        <taxon>Arionoidea</taxon>
        <taxon>Arionidae</taxon>
        <taxon>Arion</taxon>
    </lineage>
</organism>